<evidence type="ECO:0000256" key="1">
    <source>
        <dbReference type="ARBA" id="ARBA00022723"/>
    </source>
</evidence>
<dbReference type="PROSITE" id="PS01360">
    <property type="entry name" value="ZF_MYND_1"/>
    <property type="match status" value="1"/>
</dbReference>
<evidence type="ECO:0000259" key="7">
    <source>
        <dbReference type="PROSITE" id="PS50865"/>
    </source>
</evidence>
<dbReference type="SUPFAM" id="SSF144232">
    <property type="entry name" value="HIT/MYND zinc finger-like"/>
    <property type="match status" value="1"/>
</dbReference>
<evidence type="ECO:0000256" key="4">
    <source>
        <dbReference type="PROSITE-ProRule" id="PRU00134"/>
    </source>
</evidence>
<evidence type="ECO:0000313" key="8">
    <source>
        <dbReference type="EMBL" id="CAD7080319.1"/>
    </source>
</evidence>
<gene>
    <name evidence="8" type="ORF">HERILL_LOCUS3479</name>
</gene>
<dbReference type="Gene3D" id="6.10.140.2220">
    <property type="match status" value="1"/>
</dbReference>
<evidence type="ECO:0000256" key="5">
    <source>
        <dbReference type="SAM" id="Coils"/>
    </source>
</evidence>
<dbReference type="Pfam" id="PF01753">
    <property type="entry name" value="zf-MYND"/>
    <property type="match status" value="1"/>
</dbReference>
<evidence type="ECO:0000256" key="3">
    <source>
        <dbReference type="ARBA" id="ARBA00022833"/>
    </source>
</evidence>
<feature type="domain" description="MYND-type" evidence="7">
    <location>
        <begin position="1210"/>
        <end position="1247"/>
    </location>
</feature>
<feature type="compositionally biased region" description="Basic and acidic residues" evidence="6">
    <location>
        <begin position="410"/>
        <end position="421"/>
    </location>
</feature>
<dbReference type="Proteomes" id="UP000594454">
    <property type="component" value="Chromosome 2"/>
</dbReference>
<accession>A0A7R8UGU6</accession>
<keyword evidence="9" id="KW-1185">Reference proteome</keyword>
<feature type="region of interest" description="Disordered" evidence="6">
    <location>
        <begin position="401"/>
        <end position="522"/>
    </location>
</feature>
<evidence type="ECO:0000256" key="6">
    <source>
        <dbReference type="SAM" id="MobiDB-lite"/>
    </source>
</evidence>
<sequence>VDQDQDMDEDSQEAVDGEHDDVEDVSGSDASQAEEEDEAEEEAEDYDSEEGQEEDGPDENGGAVEDEDDDDVAVISDTTEDDDEEELDEEEHDRDNHESYKVCEQIYDSDEESELSEVQEECDEDDLMDDVVISRRPDKDKVKLPRSQHSRVKELEAKFKRGKVVKRKRQYDWRVKLKKKSVTRLNKSEMRNDSEAHRDVNALSYMISNVASEPKSSKSSIDSSPPFIISQIESVSDEIISTNNSKSEAHLNEGKLEASNMQQINKIQDCIKRSSEEECHEVIKQDATRQNQQDILQQPPVSDENNKENIGNNEKKELNLSKVNGAPIADATPSHALRPAVSKDVVNVYESDEMEVMEISDELSGELSSIRENATVIETKAKDSIGDRIMENNACDIKLEVDDQEDKEDDNGRAIREKDTEIDGNNTQIDNKETLCPSSTPKEDQQLKQSDDLPKTNSPKLDADTNVIETPTKVERPKSPPAPATYTPTPQSEQIGKRSRSPPPETNQSSSEDIHPAKKLKTQIDSNFITHDQILNEYIERTSNNSLDDIQKHLGQLIVEIQTLNDMIKTKEMEWNNLLHLKKVKEEICLRLTRKKQVMEIMSTKIGQVSSGGGDTNLLASYMENLNNFTSDIGNSKLLSSAISAATGTLAVTTIAPVASTPLSVSKSLSAAATSSTPNNVTLATFSNHANVTANILNNLSNISAISVSGVQTQQQSLNAPCGNSIVQNILQNRANMKSSDLVKEKATTQRLHRNILPKPSTITAATATATNGDSSSNSIGLSLLKSSATVTATPLNATNNISHSSFSLGGSNLPINLTNSTNTGQKVTESEQQPILNNYLTATATIQRQLGEMLNGHHHFRTTQEQTGGINGAQPIGIGRQGVFKDVKSIIADYRQKHPEAVPRRGRRVKTSAGNQGDASTILGNVLKTESRGSTDLGALLARVDGNSRPSSNDSSHSLTNPLTANVAGGNVSFKDVLIQFAKLNEQSANGRSTNLKTPNASGHSNPSNPSFPEVTLHPVTTVHSSIEQGGSSLLHGILTKSNRQNATPPSALVPSSTTSTTNYNSSFSPTLARLLTAPERITSATHPLLPTYHQQTSTGGGINANTLNISKMVSGHNSEITITPVVSSQQVPTLLQQQLEQQQQQISLKRERIKLENLLNAKDDEADDSIDRLVIDEGGDSSVGAEDNLRIAPNAYGLEFNENEVPACQGCKKNEAQFVCAGCANQLYCSRECQVAAWDEHSEVCTG</sequence>
<dbReference type="InterPro" id="IPR002893">
    <property type="entry name" value="Znf_MYND"/>
</dbReference>
<feature type="coiled-coil region" evidence="5">
    <location>
        <begin position="1138"/>
        <end position="1170"/>
    </location>
</feature>
<feature type="non-terminal residue" evidence="8">
    <location>
        <position position="1"/>
    </location>
</feature>
<feature type="region of interest" description="Disordered" evidence="6">
    <location>
        <begin position="284"/>
        <end position="319"/>
    </location>
</feature>
<feature type="region of interest" description="Disordered" evidence="6">
    <location>
        <begin position="991"/>
        <end position="1010"/>
    </location>
</feature>
<name>A0A7R8UGU6_HERIL</name>
<feature type="region of interest" description="Disordered" evidence="6">
    <location>
        <begin position="1044"/>
        <end position="1068"/>
    </location>
</feature>
<dbReference type="AlphaFoldDB" id="A0A7R8UGU6"/>
<reference evidence="8 9" key="1">
    <citation type="submission" date="2020-11" db="EMBL/GenBank/DDBJ databases">
        <authorList>
            <person name="Wallbank WR R."/>
            <person name="Pardo Diaz C."/>
            <person name="Kozak K."/>
            <person name="Martin S."/>
            <person name="Jiggins C."/>
            <person name="Moest M."/>
            <person name="Warren A I."/>
            <person name="Generalovic N T."/>
            <person name="Byers J.R.P. K."/>
            <person name="Montejo-Kovacevich G."/>
            <person name="Yen C E."/>
        </authorList>
    </citation>
    <scope>NUCLEOTIDE SEQUENCE [LARGE SCALE GENOMIC DNA]</scope>
</reference>
<dbReference type="GO" id="GO:0008270">
    <property type="term" value="F:zinc ion binding"/>
    <property type="evidence" value="ECO:0007669"/>
    <property type="project" value="UniProtKB-KW"/>
</dbReference>
<keyword evidence="3" id="KW-0862">Zinc</keyword>
<evidence type="ECO:0000313" key="9">
    <source>
        <dbReference type="Proteomes" id="UP000594454"/>
    </source>
</evidence>
<keyword evidence="1" id="KW-0479">Metal-binding</keyword>
<proteinExistence type="predicted"/>
<evidence type="ECO:0000256" key="2">
    <source>
        <dbReference type="ARBA" id="ARBA00022771"/>
    </source>
</evidence>
<feature type="compositionally biased region" description="Acidic residues" evidence="6">
    <location>
        <begin position="1"/>
        <end position="92"/>
    </location>
</feature>
<feature type="compositionally biased region" description="Low complexity" evidence="6">
    <location>
        <begin position="1056"/>
        <end position="1068"/>
    </location>
</feature>
<keyword evidence="5" id="KW-0175">Coiled coil</keyword>
<keyword evidence="2 4" id="KW-0863">Zinc-finger</keyword>
<dbReference type="EMBL" id="LR899010">
    <property type="protein sequence ID" value="CAD7080319.1"/>
    <property type="molecule type" value="Genomic_DNA"/>
</dbReference>
<feature type="compositionally biased region" description="Basic and acidic residues" evidence="6">
    <location>
        <begin position="441"/>
        <end position="454"/>
    </location>
</feature>
<feature type="compositionally biased region" description="Polar residues" evidence="6">
    <location>
        <begin position="288"/>
        <end position="300"/>
    </location>
</feature>
<dbReference type="PROSITE" id="PS50865">
    <property type="entry name" value="ZF_MYND_2"/>
    <property type="match status" value="1"/>
</dbReference>
<dbReference type="OrthoDB" id="432970at2759"/>
<organism evidence="8 9">
    <name type="scientific">Hermetia illucens</name>
    <name type="common">Black soldier fly</name>
    <dbReference type="NCBI Taxonomy" id="343691"/>
    <lineage>
        <taxon>Eukaryota</taxon>
        <taxon>Metazoa</taxon>
        <taxon>Ecdysozoa</taxon>
        <taxon>Arthropoda</taxon>
        <taxon>Hexapoda</taxon>
        <taxon>Insecta</taxon>
        <taxon>Pterygota</taxon>
        <taxon>Neoptera</taxon>
        <taxon>Endopterygota</taxon>
        <taxon>Diptera</taxon>
        <taxon>Brachycera</taxon>
        <taxon>Stratiomyomorpha</taxon>
        <taxon>Stratiomyidae</taxon>
        <taxon>Hermetiinae</taxon>
        <taxon>Hermetia</taxon>
    </lineage>
</organism>
<protein>
    <recommendedName>
        <fullName evidence="7">MYND-type domain-containing protein</fullName>
    </recommendedName>
</protein>
<feature type="region of interest" description="Disordered" evidence="6">
    <location>
        <begin position="1"/>
        <end position="101"/>
    </location>
</feature>